<organism evidence="2 3">
    <name type="scientific">Lasiosphaeria hispida</name>
    <dbReference type="NCBI Taxonomy" id="260671"/>
    <lineage>
        <taxon>Eukaryota</taxon>
        <taxon>Fungi</taxon>
        <taxon>Dikarya</taxon>
        <taxon>Ascomycota</taxon>
        <taxon>Pezizomycotina</taxon>
        <taxon>Sordariomycetes</taxon>
        <taxon>Sordariomycetidae</taxon>
        <taxon>Sordariales</taxon>
        <taxon>Lasiosphaeriaceae</taxon>
        <taxon>Lasiosphaeria</taxon>
    </lineage>
</organism>
<reference evidence="2" key="2">
    <citation type="submission" date="2023-06" db="EMBL/GenBank/DDBJ databases">
        <authorList>
            <consortium name="Lawrence Berkeley National Laboratory"/>
            <person name="Haridas S."/>
            <person name="Hensen N."/>
            <person name="Bonometti L."/>
            <person name="Westerberg I."/>
            <person name="Brannstrom I.O."/>
            <person name="Guillou S."/>
            <person name="Cros-Aarteil S."/>
            <person name="Calhoun S."/>
            <person name="Kuo A."/>
            <person name="Mondo S."/>
            <person name="Pangilinan J."/>
            <person name="Riley R."/>
            <person name="Labutti K."/>
            <person name="Andreopoulos B."/>
            <person name="Lipzen A."/>
            <person name="Chen C."/>
            <person name="Yanf M."/>
            <person name="Daum C."/>
            <person name="Ng V."/>
            <person name="Clum A."/>
            <person name="Steindorff A."/>
            <person name="Ohm R."/>
            <person name="Martin F."/>
            <person name="Silar P."/>
            <person name="Natvig D."/>
            <person name="Lalanne C."/>
            <person name="Gautier V."/>
            <person name="Ament-Velasquez S.L."/>
            <person name="Kruys A."/>
            <person name="Hutchinson M.I."/>
            <person name="Powell A.J."/>
            <person name="Barry K."/>
            <person name="Miller A.N."/>
            <person name="Grigoriev I.V."/>
            <person name="Debuchy R."/>
            <person name="Gladieux P."/>
            <person name="Thoren M.H."/>
            <person name="Johannesson H."/>
        </authorList>
    </citation>
    <scope>NUCLEOTIDE SEQUENCE</scope>
    <source>
        <strain evidence="2">CBS 955.72</strain>
    </source>
</reference>
<evidence type="ECO:0000313" key="3">
    <source>
        <dbReference type="Proteomes" id="UP001275084"/>
    </source>
</evidence>
<feature type="compositionally biased region" description="Basic and acidic residues" evidence="1">
    <location>
        <begin position="18"/>
        <end position="30"/>
    </location>
</feature>
<proteinExistence type="predicted"/>
<protein>
    <submittedName>
        <fullName evidence="2">Uncharacterized protein</fullName>
    </submittedName>
</protein>
<dbReference type="InterPro" id="IPR009003">
    <property type="entry name" value="Peptidase_S1_PA"/>
</dbReference>
<evidence type="ECO:0000256" key="1">
    <source>
        <dbReference type="SAM" id="MobiDB-lite"/>
    </source>
</evidence>
<keyword evidence="3" id="KW-1185">Reference proteome</keyword>
<gene>
    <name evidence="2" type="ORF">B0T25DRAFT_529270</name>
</gene>
<dbReference type="SUPFAM" id="SSF50494">
    <property type="entry name" value="Trypsin-like serine proteases"/>
    <property type="match status" value="1"/>
</dbReference>
<dbReference type="AlphaFoldDB" id="A0AAJ0HWB3"/>
<evidence type="ECO:0000313" key="2">
    <source>
        <dbReference type="EMBL" id="KAK3364085.1"/>
    </source>
</evidence>
<name>A0AAJ0HWB3_9PEZI</name>
<comment type="caution">
    <text evidence="2">The sequence shown here is derived from an EMBL/GenBank/DDBJ whole genome shotgun (WGS) entry which is preliminary data.</text>
</comment>
<sequence>MTSRFSSLTCTDEPSSTHTDKLPTRTDEPGTHDKHFLFEKHFLFHEVAHDFRSCCPGTPGEMVTPGEVKRGENHTVFKCGRTTGSTKGELNSIDSSVQMHYNFDDGSYEVVEGRALLVVPSPARSLPWPVSIPFGFHGDSGSLVFDHQGRVLGMYIGGQTPDYEVMAPSIDGFCFISPIHLTLDAIRDAAAPGQDVKVDFVWGPIGPI</sequence>
<reference evidence="2" key="1">
    <citation type="journal article" date="2023" name="Mol. Phylogenet. Evol.">
        <title>Genome-scale phylogeny and comparative genomics of the fungal order Sordariales.</title>
        <authorList>
            <person name="Hensen N."/>
            <person name="Bonometti L."/>
            <person name="Westerberg I."/>
            <person name="Brannstrom I.O."/>
            <person name="Guillou S."/>
            <person name="Cros-Aarteil S."/>
            <person name="Calhoun S."/>
            <person name="Haridas S."/>
            <person name="Kuo A."/>
            <person name="Mondo S."/>
            <person name="Pangilinan J."/>
            <person name="Riley R."/>
            <person name="LaButti K."/>
            <person name="Andreopoulos B."/>
            <person name="Lipzen A."/>
            <person name="Chen C."/>
            <person name="Yan M."/>
            <person name="Daum C."/>
            <person name="Ng V."/>
            <person name="Clum A."/>
            <person name="Steindorff A."/>
            <person name="Ohm R.A."/>
            <person name="Martin F."/>
            <person name="Silar P."/>
            <person name="Natvig D.O."/>
            <person name="Lalanne C."/>
            <person name="Gautier V."/>
            <person name="Ament-Velasquez S.L."/>
            <person name="Kruys A."/>
            <person name="Hutchinson M.I."/>
            <person name="Powell A.J."/>
            <person name="Barry K."/>
            <person name="Miller A.N."/>
            <person name="Grigoriev I.V."/>
            <person name="Debuchy R."/>
            <person name="Gladieux P."/>
            <person name="Hiltunen Thoren M."/>
            <person name="Johannesson H."/>
        </authorList>
    </citation>
    <scope>NUCLEOTIDE SEQUENCE</scope>
    <source>
        <strain evidence="2">CBS 955.72</strain>
    </source>
</reference>
<dbReference type="EMBL" id="JAUIQD010000001">
    <property type="protein sequence ID" value="KAK3364085.1"/>
    <property type="molecule type" value="Genomic_DNA"/>
</dbReference>
<feature type="region of interest" description="Disordered" evidence="1">
    <location>
        <begin position="1"/>
        <end position="30"/>
    </location>
</feature>
<feature type="compositionally biased region" description="Polar residues" evidence="1">
    <location>
        <begin position="1"/>
        <end position="17"/>
    </location>
</feature>
<dbReference type="Proteomes" id="UP001275084">
    <property type="component" value="Unassembled WGS sequence"/>
</dbReference>
<accession>A0AAJ0HWB3</accession>